<keyword evidence="4" id="KW-0809">Transit peptide</keyword>
<comment type="caution">
    <text evidence="7">The sequence shown here is derived from an EMBL/GenBank/DDBJ whole genome shotgun (WGS) entry which is preliminary data.</text>
</comment>
<evidence type="ECO:0000313" key="7">
    <source>
        <dbReference type="EMBL" id="KAK1600960.1"/>
    </source>
</evidence>
<dbReference type="AlphaFoldDB" id="A0AAD8QE96"/>
<dbReference type="GO" id="GO:0046872">
    <property type="term" value="F:metal ion binding"/>
    <property type="evidence" value="ECO:0007669"/>
    <property type="project" value="UniProtKB-KW"/>
</dbReference>
<evidence type="ECO:0000256" key="1">
    <source>
        <dbReference type="ARBA" id="ARBA00001954"/>
    </source>
</evidence>
<evidence type="ECO:0000256" key="5">
    <source>
        <dbReference type="ARBA" id="ARBA00022964"/>
    </source>
</evidence>
<dbReference type="GO" id="GO:0045549">
    <property type="term" value="F:9-cis-epoxycarotenoid dioxygenase activity"/>
    <property type="evidence" value="ECO:0007669"/>
    <property type="project" value="TreeGrafter"/>
</dbReference>
<evidence type="ECO:0000256" key="4">
    <source>
        <dbReference type="ARBA" id="ARBA00022946"/>
    </source>
</evidence>
<dbReference type="GO" id="GO:0009570">
    <property type="term" value="C:chloroplast stroma"/>
    <property type="evidence" value="ECO:0007669"/>
    <property type="project" value="TreeGrafter"/>
</dbReference>
<dbReference type="Proteomes" id="UP001231189">
    <property type="component" value="Unassembled WGS sequence"/>
</dbReference>
<sequence length="154" mass="17016">MAVCTMATMHAAVHHHHHPLLSVPPPPRHRVRVVVRGTAGSTAAAVTSEPDTFSNAFWDYNLLFRSQRAETSDPVQLRVVEGAIPADFPAGMYYLAGPGMFSDDHGSIVHPLDGHGYLRSFRFHPDHGVHYSARYALITSSMSPYLVLRRSPCE</sequence>
<dbReference type="InterPro" id="IPR004294">
    <property type="entry name" value="Carotenoid_Oase"/>
</dbReference>
<comment type="cofactor">
    <cofactor evidence="1">
        <name>Fe(2+)</name>
        <dbReference type="ChEBI" id="CHEBI:29033"/>
    </cofactor>
</comment>
<comment type="similarity">
    <text evidence="2">Belongs to the carotenoid oxygenase family.</text>
</comment>
<name>A0AAD8QE96_LOLMU</name>
<protein>
    <submittedName>
        <fullName evidence="7">Uncharacterized protein</fullName>
    </submittedName>
</protein>
<dbReference type="EMBL" id="JAUUTY010000530">
    <property type="protein sequence ID" value="KAK1600960.1"/>
    <property type="molecule type" value="Genomic_DNA"/>
</dbReference>
<organism evidence="7 8">
    <name type="scientific">Lolium multiflorum</name>
    <name type="common">Italian ryegrass</name>
    <name type="synonym">Lolium perenne subsp. multiflorum</name>
    <dbReference type="NCBI Taxonomy" id="4521"/>
    <lineage>
        <taxon>Eukaryota</taxon>
        <taxon>Viridiplantae</taxon>
        <taxon>Streptophyta</taxon>
        <taxon>Embryophyta</taxon>
        <taxon>Tracheophyta</taxon>
        <taxon>Spermatophyta</taxon>
        <taxon>Magnoliopsida</taxon>
        <taxon>Liliopsida</taxon>
        <taxon>Poales</taxon>
        <taxon>Poaceae</taxon>
        <taxon>BOP clade</taxon>
        <taxon>Pooideae</taxon>
        <taxon>Poodae</taxon>
        <taxon>Poeae</taxon>
        <taxon>Poeae Chloroplast Group 2 (Poeae type)</taxon>
        <taxon>Loliodinae</taxon>
        <taxon>Loliinae</taxon>
        <taxon>Lolium</taxon>
    </lineage>
</organism>
<keyword evidence="8" id="KW-1185">Reference proteome</keyword>
<keyword evidence="6" id="KW-0408">Iron</keyword>
<evidence type="ECO:0000256" key="2">
    <source>
        <dbReference type="ARBA" id="ARBA00006787"/>
    </source>
</evidence>
<accession>A0AAD8QE96</accession>
<keyword evidence="5" id="KW-0223">Dioxygenase</keyword>
<evidence type="ECO:0000256" key="3">
    <source>
        <dbReference type="ARBA" id="ARBA00022723"/>
    </source>
</evidence>
<gene>
    <name evidence="7" type="ORF">QYE76_037791</name>
</gene>
<proteinExistence type="inferred from homology"/>
<keyword evidence="3" id="KW-0479">Metal-binding</keyword>
<dbReference type="PANTHER" id="PTHR10543:SF37">
    <property type="entry name" value="CAROTENOID CLEAVAGE DIOXYGENASE 7, CHLOROPLASTIC"/>
    <property type="match status" value="1"/>
</dbReference>
<keyword evidence="5" id="KW-0560">Oxidoreductase</keyword>
<dbReference type="PANTHER" id="PTHR10543">
    <property type="entry name" value="BETA-CAROTENE DIOXYGENASE"/>
    <property type="match status" value="1"/>
</dbReference>
<reference evidence="7" key="1">
    <citation type="submission" date="2023-07" db="EMBL/GenBank/DDBJ databases">
        <title>A chromosome-level genome assembly of Lolium multiflorum.</title>
        <authorList>
            <person name="Chen Y."/>
            <person name="Copetti D."/>
            <person name="Kolliker R."/>
            <person name="Studer B."/>
        </authorList>
    </citation>
    <scope>NUCLEOTIDE SEQUENCE</scope>
    <source>
        <strain evidence="7">02402/16</strain>
        <tissue evidence="7">Leaf</tissue>
    </source>
</reference>
<dbReference type="Pfam" id="PF03055">
    <property type="entry name" value="RPE65"/>
    <property type="match status" value="1"/>
</dbReference>
<evidence type="ECO:0000313" key="8">
    <source>
        <dbReference type="Proteomes" id="UP001231189"/>
    </source>
</evidence>
<evidence type="ECO:0000256" key="6">
    <source>
        <dbReference type="ARBA" id="ARBA00023004"/>
    </source>
</evidence>
<dbReference type="GO" id="GO:0016121">
    <property type="term" value="P:carotene catabolic process"/>
    <property type="evidence" value="ECO:0007669"/>
    <property type="project" value="TreeGrafter"/>
</dbReference>